<feature type="region of interest" description="Disordered" evidence="1">
    <location>
        <begin position="17"/>
        <end position="42"/>
    </location>
</feature>
<dbReference type="InterPro" id="IPR038765">
    <property type="entry name" value="Papain-like_cys_pep_sf"/>
</dbReference>
<evidence type="ECO:0008006" key="4">
    <source>
        <dbReference type="Google" id="ProtNLM"/>
    </source>
</evidence>
<accession>A0ABN8SVL0</accession>
<protein>
    <recommendedName>
        <fullName evidence="4">Ubiquitin-like protease family profile domain-containing protein</fullName>
    </recommendedName>
</protein>
<keyword evidence="3" id="KW-1185">Reference proteome</keyword>
<dbReference type="Gene3D" id="3.40.395.10">
    <property type="entry name" value="Adenoviral Proteinase, Chain A"/>
    <property type="match status" value="1"/>
</dbReference>
<dbReference type="Proteomes" id="UP001159427">
    <property type="component" value="Unassembled WGS sequence"/>
</dbReference>
<evidence type="ECO:0000313" key="2">
    <source>
        <dbReference type="EMBL" id="CAH3195583.1"/>
    </source>
</evidence>
<dbReference type="PANTHER" id="PTHR34718">
    <property type="entry name" value="PHD-TYPE DOMAIN-CONTAINING PROTEIN"/>
    <property type="match status" value="1"/>
</dbReference>
<evidence type="ECO:0000256" key="1">
    <source>
        <dbReference type="SAM" id="MobiDB-lite"/>
    </source>
</evidence>
<name>A0ABN8SVL0_9CNID</name>
<evidence type="ECO:0000313" key="3">
    <source>
        <dbReference type="Proteomes" id="UP001159427"/>
    </source>
</evidence>
<comment type="caution">
    <text evidence="2">The sequence shown here is derived from an EMBL/GenBank/DDBJ whole genome shotgun (WGS) entry which is preliminary data.</text>
</comment>
<feature type="compositionally biased region" description="Acidic residues" evidence="1">
    <location>
        <begin position="28"/>
        <end position="37"/>
    </location>
</feature>
<organism evidence="2 3">
    <name type="scientific">Porites evermanni</name>
    <dbReference type="NCBI Taxonomy" id="104178"/>
    <lineage>
        <taxon>Eukaryota</taxon>
        <taxon>Metazoa</taxon>
        <taxon>Cnidaria</taxon>
        <taxon>Anthozoa</taxon>
        <taxon>Hexacorallia</taxon>
        <taxon>Scleractinia</taxon>
        <taxon>Fungiina</taxon>
        <taxon>Poritidae</taxon>
        <taxon>Porites</taxon>
    </lineage>
</organism>
<dbReference type="PANTHER" id="PTHR34718:SF2">
    <property type="entry name" value="PHD-TYPE DOMAIN-CONTAINING PROTEIN"/>
    <property type="match status" value="1"/>
</dbReference>
<dbReference type="SUPFAM" id="SSF54001">
    <property type="entry name" value="Cysteine proteinases"/>
    <property type="match status" value="1"/>
</dbReference>
<dbReference type="EMBL" id="CALNXI010004333">
    <property type="protein sequence ID" value="CAH3195583.1"/>
    <property type="molecule type" value="Genomic_DNA"/>
</dbReference>
<sequence length="198" mass="21668">MPNNSKTTWMCSSCKVAQTDKATTSSDSSDDESDIEITGESTGNLDKTGALGALNDSHYEIINSPSGWLDCAIIQQAQILLKKANPLIESFQRTTLGPIRNFDIVTSEFIQILHTGHMQWVCVSSIGCTPGIVKLYDSLYHDIIEEVTEQVKSLMADSYIGLVNVPVQQQLNESDCGVFAVAFSTSLVYGFDPQDLHI</sequence>
<proteinExistence type="predicted"/>
<gene>
    <name evidence="2" type="ORF">PEVE_00030603</name>
</gene>
<reference evidence="2 3" key="1">
    <citation type="submission" date="2022-05" db="EMBL/GenBank/DDBJ databases">
        <authorList>
            <consortium name="Genoscope - CEA"/>
            <person name="William W."/>
        </authorList>
    </citation>
    <scope>NUCLEOTIDE SEQUENCE [LARGE SCALE GENOMIC DNA]</scope>
</reference>